<dbReference type="GO" id="GO:0008641">
    <property type="term" value="F:ubiquitin-like modifier activating enzyme activity"/>
    <property type="evidence" value="ECO:0007669"/>
    <property type="project" value="InterPro"/>
</dbReference>
<accession>A0A4S3J7F3</accession>
<reference evidence="2 3" key="1">
    <citation type="submission" date="2019-03" db="EMBL/GenBank/DDBJ databases">
        <title>The genome sequence of a newly discovered highly antifungal drug resistant Aspergillus species, Aspergillus tanneri NIH 1004.</title>
        <authorList>
            <person name="Mounaud S."/>
            <person name="Singh I."/>
            <person name="Joardar V."/>
            <person name="Pakala S."/>
            <person name="Pakala S."/>
            <person name="Venepally P."/>
            <person name="Hoover J."/>
            <person name="Nierman W."/>
            <person name="Chung J."/>
            <person name="Losada L."/>
        </authorList>
    </citation>
    <scope>NUCLEOTIDE SEQUENCE [LARGE SCALE GENOMIC DNA]</scope>
    <source>
        <strain evidence="2 3">NIH1004</strain>
    </source>
</reference>
<dbReference type="Proteomes" id="UP000308092">
    <property type="component" value="Unassembled WGS sequence"/>
</dbReference>
<name>A0A4S3J7F3_9EURO</name>
<protein>
    <submittedName>
        <fullName evidence="2">Uncharacterized protein</fullName>
    </submittedName>
</protein>
<organism evidence="2 3">
    <name type="scientific">Aspergillus tanneri</name>
    <dbReference type="NCBI Taxonomy" id="1220188"/>
    <lineage>
        <taxon>Eukaryota</taxon>
        <taxon>Fungi</taxon>
        <taxon>Dikarya</taxon>
        <taxon>Ascomycota</taxon>
        <taxon>Pezizomycotina</taxon>
        <taxon>Eurotiomycetes</taxon>
        <taxon>Eurotiomycetidae</taxon>
        <taxon>Eurotiales</taxon>
        <taxon>Aspergillaceae</taxon>
        <taxon>Aspergillus</taxon>
        <taxon>Aspergillus subgen. Circumdati</taxon>
    </lineage>
</organism>
<feature type="compositionally biased region" description="Polar residues" evidence="1">
    <location>
        <begin position="1"/>
        <end position="19"/>
    </location>
</feature>
<comment type="caution">
    <text evidence="2">The sequence shown here is derived from an EMBL/GenBank/DDBJ whole genome shotgun (WGS) entry which is preliminary data.</text>
</comment>
<keyword evidence="3" id="KW-1185">Reference proteome</keyword>
<proteinExistence type="predicted"/>
<sequence>MEARAIQTSSAPELPNTNKIMPKVTGWERNAMGKLTGRLVDLTEYLDPKSPNLDLDKIKSTKCLLLGAGTLGSYVARNLMVCLPMPHLDNANK</sequence>
<evidence type="ECO:0000256" key="1">
    <source>
        <dbReference type="SAM" id="MobiDB-lite"/>
    </source>
</evidence>
<gene>
    <name evidence="2" type="ORF">EYZ11_009718</name>
</gene>
<dbReference type="Gene3D" id="3.40.50.720">
    <property type="entry name" value="NAD(P)-binding Rossmann-like Domain"/>
    <property type="match status" value="1"/>
</dbReference>
<dbReference type="EMBL" id="SOSA01000478">
    <property type="protein sequence ID" value="THC90815.1"/>
    <property type="molecule type" value="Genomic_DNA"/>
</dbReference>
<evidence type="ECO:0000313" key="3">
    <source>
        <dbReference type="Proteomes" id="UP000308092"/>
    </source>
</evidence>
<dbReference type="VEuPathDB" id="FungiDB:EYZ11_009718"/>
<evidence type="ECO:0000313" key="2">
    <source>
        <dbReference type="EMBL" id="THC90815.1"/>
    </source>
</evidence>
<feature type="region of interest" description="Disordered" evidence="1">
    <location>
        <begin position="1"/>
        <end position="22"/>
    </location>
</feature>
<dbReference type="SUPFAM" id="SSF69572">
    <property type="entry name" value="Activating enzymes of the ubiquitin-like proteins"/>
    <property type="match status" value="1"/>
</dbReference>
<dbReference type="STRING" id="1220188.A0A4S3J7F3"/>
<dbReference type="InterPro" id="IPR035985">
    <property type="entry name" value="Ubiquitin-activating_enz"/>
</dbReference>
<dbReference type="AlphaFoldDB" id="A0A4S3J7F3"/>